<proteinExistence type="predicted"/>
<gene>
    <name evidence="2" type="ORF">NQ318_014314</name>
</gene>
<comment type="caution">
    <text evidence="2">The sequence shown here is derived from an EMBL/GenBank/DDBJ whole genome shotgun (WGS) entry which is preliminary data.</text>
</comment>
<accession>A0AAV8Z1G4</accession>
<feature type="compositionally biased region" description="Polar residues" evidence="1">
    <location>
        <begin position="45"/>
        <end position="55"/>
    </location>
</feature>
<feature type="region of interest" description="Disordered" evidence="1">
    <location>
        <begin position="44"/>
        <end position="102"/>
    </location>
</feature>
<dbReference type="Proteomes" id="UP001162162">
    <property type="component" value="Unassembled WGS sequence"/>
</dbReference>
<dbReference type="AlphaFoldDB" id="A0AAV8Z1G4"/>
<evidence type="ECO:0000313" key="2">
    <source>
        <dbReference type="EMBL" id="KAJ8956897.1"/>
    </source>
</evidence>
<reference evidence="2" key="1">
    <citation type="journal article" date="2023" name="Insect Mol. Biol.">
        <title>Genome sequencing provides insights into the evolution of gene families encoding plant cell wall-degrading enzymes in longhorned beetles.</title>
        <authorList>
            <person name="Shin N.R."/>
            <person name="Okamura Y."/>
            <person name="Kirsch R."/>
            <person name="Pauchet Y."/>
        </authorList>
    </citation>
    <scope>NUCLEOTIDE SEQUENCE</scope>
    <source>
        <strain evidence="2">AMC_N1</strain>
    </source>
</reference>
<name>A0AAV8Z1G4_9CUCU</name>
<feature type="compositionally biased region" description="Low complexity" evidence="1">
    <location>
        <begin position="57"/>
        <end position="80"/>
    </location>
</feature>
<dbReference type="EMBL" id="JAPWTK010000027">
    <property type="protein sequence ID" value="KAJ8956897.1"/>
    <property type="molecule type" value="Genomic_DNA"/>
</dbReference>
<keyword evidence="3" id="KW-1185">Reference proteome</keyword>
<protein>
    <submittedName>
        <fullName evidence="2">Uncharacterized protein</fullName>
    </submittedName>
</protein>
<evidence type="ECO:0000256" key="1">
    <source>
        <dbReference type="SAM" id="MobiDB-lite"/>
    </source>
</evidence>
<sequence length="150" mass="17140">MRRSIRLHRQQVAIRIARRLKKKVYYGVLDSQENFVRDNILRTDSGLNESKTPSMLHQPSQSNQQHSSQNQQASSQNHQSHQLDKSPPVERPYLGQTSLLPATSTSAIKSEPGYEYSCIQNQPSYPYQQIFSFPGETPGITRWPTIISIT</sequence>
<evidence type="ECO:0000313" key="3">
    <source>
        <dbReference type="Proteomes" id="UP001162162"/>
    </source>
</evidence>
<organism evidence="2 3">
    <name type="scientific">Aromia moschata</name>
    <dbReference type="NCBI Taxonomy" id="1265417"/>
    <lineage>
        <taxon>Eukaryota</taxon>
        <taxon>Metazoa</taxon>
        <taxon>Ecdysozoa</taxon>
        <taxon>Arthropoda</taxon>
        <taxon>Hexapoda</taxon>
        <taxon>Insecta</taxon>
        <taxon>Pterygota</taxon>
        <taxon>Neoptera</taxon>
        <taxon>Endopterygota</taxon>
        <taxon>Coleoptera</taxon>
        <taxon>Polyphaga</taxon>
        <taxon>Cucujiformia</taxon>
        <taxon>Chrysomeloidea</taxon>
        <taxon>Cerambycidae</taxon>
        <taxon>Cerambycinae</taxon>
        <taxon>Callichromatini</taxon>
        <taxon>Aromia</taxon>
    </lineage>
</organism>